<comment type="caution">
    <text evidence="2">The sequence shown here is derived from an EMBL/GenBank/DDBJ whole genome shotgun (WGS) entry which is preliminary data.</text>
</comment>
<organism evidence="2 3">
    <name type="scientific">Ranatra chinensis</name>
    <dbReference type="NCBI Taxonomy" id="642074"/>
    <lineage>
        <taxon>Eukaryota</taxon>
        <taxon>Metazoa</taxon>
        <taxon>Ecdysozoa</taxon>
        <taxon>Arthropoda</taxon>
        <taxon>Hexapoda</taxon>
        <taxon>Insecta</taxon>
        <taxon>Pterygota</taxon>
        <taxon>Neoptera</taxon>
        <taxon>Paraneoptera</taxon>
        <taxon>Hemiptera</taxon>
        <taxon>Heteroptera</taxon>
        <taxon>Panheteroptera</taxon>
        <taxon>Nepomorpha</taxon>
        <taxon>Nepidae</taxon>
        <taxon>Ranatrinae</taxon>
        <taxon>Ranatra</taxon>
    </lineage>
</organism>
<dbReference type="AlphaFoldDB" id="A0ABD0YUV5"/>
<sequence>MASKRRNMFQKNKTQETTENGSDMASRPLSPVSSGFDAADNGTEVQSHRPTCPRSKSKIRGIGSRSALGLEEGLLHRRPWGARDPSDIRCFCFTPPKTAGLRTPRTPRAFPSDTEVRRSLQDKVQHSLRRQHASVGPATTRAQGTKRAKLVAEYTEDFCLRMSRHFGVLTDHELSEVGELIKKNLSNSGVDKRKKNTRDRTATKQPSKRADLVPVQTKRPEPPRQKQQSPTAYEVAPITAVGNTSVTGKLEKNQYVLELQTGCPGDLSFGKIIGTLNDTLIAEAPYRGDAEGAKYAVTNKSVYADLPSEYDKLTLLGIEKDTRSVPGHAYLVKRDRPQRPDDFRVMQNEHKYSLYVEGKRDRFLKRVGGTQETTYFKSTAPDRDLTLLSPLRAPFKNSPKGKRI</sequence>
<dbReference type="EMBL" id="JBFDAA010000002">
    <property type="protein sequence ID" value="KAL1139645.1"/>
    <property type="molecule type" value="Genomic_DNA"/>
</dbReference>
<keyword evidence="3" id="KW-1185">Reference proteome</keyword>
<accession>A0ABD0YUV5</accession>
<feature type="compositionally biased region" description="Polar residues" evidence="1">
    <location>
        <begin position="9"/>
        <end position="23"/>
    </location>
</feature>
<proteinExistence type="predicted"/>
<evidence type="ECO:0000256" key="1">
    <source>
        <dbReference type="SAM" id="MobiDB-lite"/>
    </source>
</evidence>
<gene>
    <name evidence="2" type="ORF">AAG570_006623</name>
</gene>
<name>A0ABD0YUV5_9HEMI</name>
<feature type="region of interest" description="Disordered" evidence="1">
    <location>
        <begin position="126"/>
        <end position="146"/>
    </location>
</feature>
<protein>
    <submittedName>
        <fullName evidence="2">Uncharacterized protein</fullName>
    </submittedName>
</protein>
<evidence type="ECO:0000313" key="3">
    <source>
        <dbReference type="Proteomes" id="UP001558652"/>
    </source>
</evidence>
<evidence type="ECO:0000313" key="2">
    <source>
        <dbReference type="EMBL" id="KAL1139645.1"/>
    </source>
</evidence>
<feature type="region of interest" description="Disordered" evidence="1">
    <location>
        <begin position="188"/>
        <end position="232"/>
    </location>
</feature>
<feature type="region of interest" description="Disordered" evidence="1">
    <location>
        <begin position="1"/>
        <end position="64"/>
    </location>
</feature>
<reference evidence="2 3" key="1">
    <citation type="submission" date="2024-07" db="EMBL/GenBank/DDBJ databases">
        <title>Chromosome-level genome assembly of the water stick insect Ranatra chinensis (Heteroptera: Nepidae).</title>
        <authorList>
            <person name="Liu X."/>
        </authorList>
    </citation>
    <scope>NUCLEOTIDE SEQUENCE [LARGE SCALE GENOMIC DNA]</scope>
    <source>
        <strain evidence="2">Cailab_2021Rc</strain>
        <tissue evidence="2">Muscle</tissue>
    </source>
</reference>
<dbReference type="Proteomes" id="UP001558652">
    <property type="component" value="Unassembled WGS sequence"/>
</dbReference>